<evidence type="ECO:0000256" key="3">
    <source>
        <dbReference type="ARBA" id="ARBA00022833"/>
    </source>
</evidence>
<dbReference type="PANTHER" id="PTHR10131">
    <property type="entry name" value="TNF RECEPTOR ASSOCIATED FACTOR"/>
    <property type="match status" value="1"/>
</dbReference>
<feature type="domain" description="RING-type" evidence="5">
    <location>
        <begin position="35"/>
        <end position="76"/>
    </location>
</feature>
<dbReference type="InterPro" id="IPR013083">
    <property type="entry name" value="Znf_RING/FYVE/PHD"/>
</dbReference>
<dbReference type="GO" id="GO:0043122">
    <property type="term" value="P:regulation of canonical NF-kappaB signal transduction"/>
    <property type="evidence" value="ECO:0007669"/>
    <property type="project" value="TreeGrafter"/>
</dbReference>
<evidence type="ECO:0000256" key="2">
    <source>
        <dbReference type="ARBA" id="ARBA00022771"/>
    </source>
</evidence>
<dbReference type="Gene3D" id="3.30.40.10">
    <property type="entry name" value="Zinc/RING finger domain, C3HC4 (zinc finger)"/>
    <property type="match status" value="4"/>
</dbReference>
<dbReference type="InterPro" id="IPR001293">
    <property type="entry name" value="Znf_TRAF"/>
</dbReference>
<evidence type="ECO:0000259" key="5">
    <source>
        <dbReference type="PROSITE" id="PS50089"/>
    </source>
</evidence>
<organism evidence="7">
    <name type="scientific">Chromera velia CCMP2878</name>
    <dbReference type="NCBI Taxonomy" id="1169474"/>
    <lineage>
        <taxon>Eukaryota</taxon>
        <taxon>Sar</taxon>
        <taxon>Alveolata</taxon>
        <taxon>Colpodellida</taxon>
        <taxon>Chromeraceae</taxon>
        <taxon>Chromera</taxon>
    </lineage>
</organism>
<dbReference type="GO" id="GO:0008270">
    <property type="term" value="F:zinc ion binding"/>
    <property type="evidence" value="ECO:0007669"/>
    <property type="project" value="UniProtKB-KW"/>
</dbReference>
<dbReference type="VEuPathDB" id="CryptoDB:Cvel_499"/>
<evidence type="ECO:0000256" key="4">
    <source>
        <dbReference type="PROSITE-ProRule" id="PRU00207"/>
    </source>
</evidence>
<dbReference type="Pfam" id="PF02176">
    <property type="entry name" value="zf-TRAF"/>
    <property type="match status" value="1"/>
</dbReference>
<dbReference type="InterPro" id="IPR001841">
    <property type="entry name" value="Znf_RING"/>
</dbReference>
<dbReference type="PANTHER" id="PTHR10131:SF94">
    <property type="entry name" value="TNF RECEPTOR-ASSOCIATED FACTOR 4"/>
    <property type="match status" value="1"/>
</dbReference>
<keyword evidence="2 4" id="KW-0863">Zinc-finger</keyword>
<dbReference type="Pfam" id="PF07800">
    <property type="entry name" value="DUF1644"/>
    <property type="match status" value="1"/>
</dbReference>
<evidence type="ECO:0008006" key="8">
    <source>
        <dbReference type="Google" id="ProtNLM"/>
    </source>
</evidence>
<dbReference type="PROSITE" id="PS50145">
    <property type="entry name" value="ZF_TRAF"/>
    <property type="match status" value="2"/>
</dbReference>
<dbReference type="AlphaFoldDB" id="A0A0G4FWB4"/>
<feature type="zinc finger region" description="TRAF-type" evidence="4">
    <location>
        <begin position="175"/>
        <end position="230"/>
    </location>
</feature>
<feature type="zinc finger region" description="TRAF-type" evidence="4">
    <location>
        <begin position="100"/>
        <end position="141"/>
    </location>
</feature>
<accession>A0A0G4FWB4</accession>
<dbReference type="InterPro" id="IPR012866">
    <property type="entry name" value="DUF1644"/>
</dbReference>
<keyword evidence="3 4" id="KW-0862">Zinc</keyword>
<gene>
    <name evidence="7" type="ORF">Cvel_499</name>
</gene>
<dbReference type="PROSITE" id="PS50089">
    <property type="entry name" value="ZF_RING_2"/>
    <property type="match status" value="1"/>
</dbReference>
<evidence type="ECO:0000256" key="1">
    <source>
        <dbReference type="ARBA" id="ARBA00022723"/>
    </source>
</evidence>
<sequence>MTQPNASIRPSIRCLGLDREFAVESFEELAENALCAICRDVIEDPKEVDCSDDKHVFCGPFINEAIRRRPSCPLCRGAISKISNVNPTTRNIFQEVKWKCLNFKSGCEFKGVKKELEKHLDEECEKQERDCPFVLQGCTQKGLLSFISPHKQTCPFRLVPCEHCKEDIALNAMDSHLTECKSFPVECTSGCGMKLPRGELPAHTKRNCPEATIQCPVPGCGETRKRKAMEEHEKDSDAMRTHINLVLSRCQHLEKKLKRFATKDDIPHETEKRITVQFPNYGTRANALQRGQPLQSLPFTFQGSRYVLSVYPKGTNGSQPGYAGLGMHKYSGGQVKLSLTVEVSKTGLPPKTHNLHWPSGNANNVITIAVNTFTASSALLTAARLNRGTLELSVRLASPLVLSGYSSQ</sequence>
<evidence type="ECO:0000259" key="6">
    <source>
        <dbReference type="PROSITE" id="PS50145"/>
    </source>
</evidence>
<dbReference type="EMBL" id="CDMZ01000662">
    <property type="protein sequence ID" value="CEM19006.1"/>
    <property type="molecule type" value="Genomic_DNA"/>
</dbReference>
<protein>
    <recommendedName>
        <fullName evidence="8">TRAF-type domain-containing protein</fullName>
    </recommendedName>
</protein>
<dbReference type="SUPFAM" id="SSF57850">
    <property type="entry name" value="RING/U-box"/>
    <property type="match status" value="1"/>
</dbReference>
<dbReference type="PhylomeDB" id="A0A0G4FWB4"/>
<name>A0A0G4FWB4_9ALVE</name>
<evidence type="ECO:0000313" key="7">
    <source>
        <dbReference type="EMBL" id="CEM19006.1"/>
    </source>
</evidence>
<dbReference type="FunFam" id="3.30.40.10:FF:000121">
    <property type="entry name" value="TNF receptor-associated factor"/>
    <property type="match status" value="1"/>
</dbReference>
<feature type="domain" description="TRAF-type" evidence="6">
    <location>
        <begin position="175"/>
        <end position="230"/>
    </location>
</feature>
<feature type="domain" description="TRAF-type" evidence="6">
    <location>
        <begin position="100"/>
        <end position="141"/>
    </location>
</feature>
<dbReference type="SUPFAM" id="SSF49599">
    <property type="entry name" value="TRAF domain-like"/>
    <property type="match status" value="3"/>
</dbReference>
<reference evidence="7" key="1">
    <citation type="submission" date="2014-11" db="EMBL/GenBank/DDBJ databases">
        <authorList>
            <person name="Otto D Thomas"/>
            <person name="Naeem Raeece"/>
        </authorList>
    </citation>
    <scope>NUCLEOTIDE SEQUENCE</scope>
</reference>
<keyword evidence="1 4" id="KW-0479">Metal-binding</keyword>
<proteinExistence type="predicted"/>